<keyword evidence="1" id="KW-1133">Transmembrane helix</keyword>
<keyword evidence="1" id="KW-0472">Membrane</keyword>
<comment type="caution">
    <text evidence="2">The sequence shown here is derived from an EMBL/GenBank/DDBJ whole genome shotgun (WGS) entry which is preliminary data.</text>
</comment>
<evidence type="ECO:0000313" key="2">
    <source>
        <dbReference type="EMBL" id="PUU79207.1"/>
    </source>
</evidence>
<dbReference type="EMBL" id="NESQ01000098">
    <property type="protein sequence ID" value="PUU79207.1"/>
    <property type="molecule type" value="Genomic_DNA"/>
</dbReference>
<keyword evidence="1" id="KW-0812">Transmembrane</keyword>
<accession>A0A2T6ZUN7</accession>
<dbReference type="Proteomes" id="UP000244722">
    <property type="component" value="Unassembled WGS sequence"/>
</dbReference>
<feature type="transmembrane region" description="Helical" evidence="1">
    <location>
        <begin position="6"/>
        <end position="30"/>
    </location>
</feature>
<dbReference type="AlphaFoldDB" id="A0A2T6ZUN7"/>
<proteinExistence type="predicted"/>
<protein>
    <submittedName>
        <fullName evidence="2">Uncharacterized protein</fullName>
    </submittedName>
</protein>
<keyword evidence="3" id="KW-1185">Reference proteome</keyword>
<sequence>MKFFLFSFLSFLHICMIFWVGRLSVCCYVLPDRSMIKSLDWREGEGKPTKTPFTPSCFSFVLSFLLSPLP</sequence>
<name>A0A2T6ZUN7_TUBBO</name>
<evidence type="ECO:0000256" key="1">
    <source>
        <dbReference type="SAM" id="Phobius"/>
    </source>
</evidence>
<reference evidence="2 3" key="1">
    <citation type="submission" date="2017-04" db="EMBL/GenBank/DDBJ databases">
        <title>Draft genome sequence of Tuber borchii Vittad., a whitish edible truffle.</title>
        <authorList>
            <consortium name="DOE Joint Genome Institute"/>
            <person name="Murat C."/>
            <person name="Kuo A."/>
            <person name="Barry K.W."/>
            <person name="Clum A."/>
            <person name="Dockter R.B."/>
            <person name="Fauchery L."/>
            <person name="Iotti M."/>
            <person name="Kohler A."/>
            <person name="Labutti K."/>
            <person name="Lindquist E.A."/>
            <person name="Lipzen A."/>
            <person name="Ohm R.A."/>
            <person name="Wang M."/>
            <person name="Grigoriev I.V."/>
            <person name="Zambonelli A."/>
            <person name="Martin F.M."/>
        </authorList>
    </citation>
    <scope>NUCLEOTIDE SEQUENCE [LARGE SCALE GENOMIC DNA]</scope>
    <source>
        <strain evidence="2 3">Tbo3840</strain>
    </source>
</reference>
<evidence type="ECO:0000313" key="3">
    <source>
        <dbReference type="Proteomes" id="UP000244722"/>
    </source>
</evidence>
<gene>
    <name evidence="2" type="ORF">B9Z19DRAFT_1082397</name>
</gene>
<organism evidence="2 3">
    <name type="scientific">Tuber borchii</name>
    <name type="common">White truffle</name>
    <dbReference type="NCBI Taxonomy" id="42251"/>
    <lineage>
        <taxon>Eukaryota</taxon>
        <taxon>Fungi</taxon>
        <taxon>Dikarya</taxon>
        <taxon>Ascomycota</taxon>
        <taxon>Pezizomycotina</taxon>
        <taxon>Pezizomycetes</taxon>
        <taxon>Pezizales</taxon>
        <taxon>Tuberaceae</taxon>
        <taxon>Tuber</taxon>
    </lineage>
</organism>